<accession>A0A2S0WP09</accession>
<sequence length="96" mass="10600">MAKDDDWTGSMWKPWLNPPQKHELGARRGLWGPTMLVLLGVVIAVVVVLLLVDRGTLDRGWAYAVLPVAIIAAALTRVLTIFKAKAEDTPSDDRDH</sequence>
<dbReference type="EMBL" id="CP026952">
    <property type="protein sequence ID" value="AWB93046.1"/>
    <property type="molecule type" value="Genomic_DNA"/>
</dbReference>
<dbReference type="AlphaFoldDB" id="A0A2S0WP09"/>
<dbReference type="KEGG" id="aez:C3E78_12975"/>
<keyword evidence="2" id="KW-1185">Reference proteome</keyword>
<proteinExistence type="predicted"/>
<dbReference type="Proteomes" id="UP000244384">
    <property type="component" value="Chromosome"/>
</dbReference>
<name>A0A2S0WP09_9ACTN</name>
<gene>
    <name evidence="1" type="ORF">C3E78_12975</name>
</gene>
<dbReference type="RefSeq" id="WP_108579037.1">
    <property type="nucleotide sequence ID" value="NZ_CP026952.1"/>
</dbReference>
<accession>A0A5F2EWN3</accession>
<organism evidence="1 2">
    <name type="scientific">Aeromicrobium chenweiae</name>
    <dbReference type="NCBI Taxonomy" id="2079793"/>
    <lineage>
        <taxon>Bacteria</taxon>
        <taxon>Bacillati</taxon>
        <taxon>Actinomycetota</taxon>
        <taxon>Actinomycetes</taxon>
        <taxon>Propionibacteriales</taxon>
        <taxon>Nocardioidaceae</taxon>
        <taxon>Aeromicrobium</taxon>
    </lineage>
</organism>
<evidence type="ECO:0000313" key="2">
    <source>
        <dbReference type="Proteomes" id="UP000244384"/>
    </source>
</evidence>
<protein>
    <submittedName>
        <fullName evidence="1">Uncharacterized protein</fullName>
    </submittedName>
</protein>
<evidence type="ECO:0000313" key="1">
    <source>
        <dbReference type="EMBL" id="AWB93046.1"/>
    </source>
</evidence>
<reference evidence="2" key="1">
    <citation type="submission" date="2018-01" db="EMBL/GenBank/DDBJ databases">
        <authorList>
            <person name="Li J."/>
        </authorList>
    </citation>
    <scope>NUCLEOTIDE SEQUENCE [LARGE SCALE GENOMIC DNA]</scope>
    <source>
        <strain evidence="2">592</strain>
    </source>
</reference>